<dbReference type="EMBL" id="VSSQ01008824">
    <property type="protein sequence ID" value="MPM39953.1"/>
    <property type="molecule type" value="Genomic_DNA"/>
</dbReference>
<organism evidence="1">
    <name type="scientific">bioreactor metagenome</name>
    <dbReference type="NCBI Taxonomy" id="1076179"/>
    <lineage>
        <taxon>unclassified sequences</taxon>
        <taxon>metagenomes</taxon>
        <taxon>ecological metagenomes</taxon>
    </lineage>
</organism>
<reference evidence="1" key="1">
    <citation type="submission" date="2019-08" db="EMBL/GenBank/DDBJ databases">
        <authorList>
            <person name="Kucharzyk K."/>
            <person name="Murdoch R.W."/>
            <person name="Higgins S."/>
            <person name="Loffler F."/>
        </authorList>
    </citation>
    <scope>NUCLEOTIDE SEQUENCE</scope>
</reference>
<dbReference type="AlphaFoldDB" id="A0A644ZML9"/>
<comment type="caution">
    <text evidence="1">The sequence shown here is derived from an EMBL/GenBank/DDBJ whole genome shotgun (WGS) entry which is preliminary data.</text>
</comment>
<gene>
    <name evidence="1" type="ORF">SDC9_86589</name>
</gene>
<name>A0A644ZML9_9ZZZZ</name>
<accession>A0A644ZML9</accession>
<protein>
    <submittedName>
        <fullName evidence="1">Uncharacterized protein</fullName>
    </submittedName>
</protein>
<evidence type="ECO:0000313" key="1">
    <source>
        <dbReference type="EMBL" id="MPM39953.1"/>
    </source>
</evidence>
<proteinExistence type="predicted"/>
<sequence length="91" mass="10676">MQLFQIQIIAGYLIKFGHYRHHHIQTVRPPPVVIPVGTHLILHDFACTRYLLRIRRKHVQIGVVLKANLIIAEKNVLIRFTITIFPFVFII</sequence>